<gene>
    <name evidence="1" type="ORF">FHD67_04930</name>
</gene>
<protein>
    <submittedName>
        <fullName evidence="1">Uncharacterized protein</fullName>
    </submittedName>
</protein>
<sequence length="154" mass="16973">MSFSSWKADKAKTALIDEAQALADRLADAKPHFVESQAAAAWFWQAFHLADGQDLNSLSDWPPAARKWFVSGAVTRIAALRKAREYDSSDGLAIWMHTARALSEPQMLPAVRAIWQHVRNAPLNADSMAQDLIEDAGLTYVPGRRVPNGFGPDD</sequence>
<evidence type="ECO:0000313" key="1">
    <source>
        <dbReference type="EMBL" id="TNH40549.1"/>
    </source>
</evidence>
<dbReference type="AlphaFoldDB" id="A0A5C4R9C8"/>
<evidence type="ECO:0000313" key="2">
    <source>
        <dbReference type="Proteomes" id="UP000304880"/>
    </source>
</evidence>
<keyword evidence="2" id="KW-1185">Reference proteome</keyword>
<dbReference type="EMBL" id="VDDC01000008">
    <property type="protein sequence ID" value="TNH40549.1"/>
    <property type="molecule type" value="Genomic_DNA"/>
</dbReference>
<comment type="caution">
    <text evidence="1">The sequence shown here is derived from an EMBL/GenBank/DDBJ whole genome shotgun (WGS) entry which is preliminary data.</text>
</comment>
<proteinExistence type="predicted"/>
<dbReference type="Proteomes" id="UP000304880">
    <property type="component" value="Unassembled WGS sequence"/>
</dbReference>
<accession>A0A5C4R9C8</accession>
<organism evidence="1 2">
    <name type="scientific">Paracoccus haeundaensis</name>
    <dbReference type="NCBI Taxonomy" id="225362"/>
    <lineage>
        <taxon>Bacteria</taxon>
        <taxon>Pseudomonadati</taxon>
        <taxon>Pseudomonadota</taxon>
        <taxon>Alphaproteobacteria</taxon>
        <taxon>Rhodobacterales</taxon>
        <taxon>Paracoccaceae</taxon>
        <taxon>Paracoccus</taxon>
    </lineage>
</organism>
<reference evidence="1 2" key="1">
    <citation type="submission" date="2019-06" db="EMBL/GenBank/DDBJ databases">
        <authorList>
            <person name="Li J."/>
        </authorList>
    </citation>
    <scope>NUCLEOTIDE SEQUENCE [LARGE SCALE GENOMIC DNA]</scope>
    <source>
        <strain evidence="1 2">CGMCC 1.8012</strain>
    </source>
</reference>
<dbReference type="RefSeq" id="WP_139598016.1">
    <property type="nucleotide sequence ID" value="NZ_VDDC01000008.1"/>
</dbReference>
<name>A0A5C4R9C8_9RHOB</name>